<keyword evidence="2" id="KW-1185">Reference proteome</keyword>
<accession>A0AAD8XGY1</accession>
<comment type="caution">
    <text evidence="1">The sequence shown here is derived from an EMBL/GenBank/DDBJ whole genome shotgun (WGS) entry which is preliminary data.</text>
</comment>
<proteinExistence type="predicted"/>
<dbReference type="GeneID" id="85391953"/>
<dbReference type="Proteomes" id="UP001244207">
    <property type="component" value="Unassembled WGS sequence"/>
</dbReference>
<dbReference type="AlphaFoldDB" id="A0AAD8XGY1"/>
<dbReference type="RefSeq" id="XP_060365951.1">
    <property type="nucleotide sequence ID" value="XM_060508054.1"/>
</dbReference>
<organism evidence="1 2">
    <name type="scientific">Glomerella acutata</name>
    <name type="common">Colletotrichum acutatum</name>
    <dbReference type="NCBI Taxonomy" id="27357"/>
    <lineage>
        <taxon>Eukaryota</taxon>
        <taxon>Fungi</taxon>
        <taxon>Dikarya</taxon>
        <taxon>Ascomycota</taxon>
        <taxon>Pezizomycotina</taxon>
        <taxon>Sordariomycetes</taxon>
        <taxon>Hypocreomycetidae</taxon>
        <taxon>Glomerellales</taxon>
        <taxon>Glomerellaceae</taxon>
        <taxon>Colletotrichum</taxon>
        <taxon>Colletotrichum acutatum species complex</taxon>
    </lineage>
</organism>
<dbReference type="EMBL" id="JAHMHS010000037">
    <property type="protein sequence ID" value="KAK1725896.1"/>
    <property type="molecule type" value="Genomic_DNA"/>
</dbReference>
<sequence>MATENFTTKPSTRVVMGYHFWLTAGSYSARDRSAPESVCPLLCGLSGLQGGRVPEKPAGDIGGSLGSWRNSQESRGGCRLKPQCGLLPVSL</sequence>
<protein>
    <submittedName>
        <fullName evidence="1">Uncharacterized protein</fullName>
    </submittedName>
</protein>
<reference evidence="1" key="1">
    <citation type="submission" date="2021-12" db="EMBL/GenBank/DDBJ databases">
        <title>Comparative genomics, transcriptomics and evolutionary studies reveal genomic signatures of adaptation to plant cell wall in hemibiotrophic fungi.</title>
        <authorList>
            <consortium name="DOE Joint Genome Institute"/>
            <person name="Baroncelli R."/>
            <person name="Diaz J.F."/>
            <person name="Benocci T."/>
            <person name="Peng M."/>
            <person name="Battaglia E."/>
            <person name="Haridas S."/>
            <person name="Andreopoulos W."/>
            <person name="Labutti K."/>
            <person name="Pangilinan J."/>
            <person name="Floch G.L."/>
            <person name="Makela M.R."/>
            <person name="Henrissat B."/>
            <person name="Grigoriev I.V."/>
            <person name="Crouch J.A."/>
            <person name="De Vries R.P."/>
            <person name="Sukno S.A."/>
            <person name="Thon M.R."/>
        </authorList>
    </citation>
    <scope>NUCLEOTIDE SEQUENCE</scope>
    <source>
        <strain evidence="1">CBS 112980</strain>
    </source>
</reference>
<name>A0AAD8XGY1_GLOAC</name>
<gene>
    <name evidence="1" type="ORF">BDZ83DRAFT_618038</name>
</gene>
<evidence type="ECO:0000313" key="1">
    <source>
        <dbReference type="EMBL" id="KAK1725896.1"/>
    </source>
</evidence>
<evidence type="ECO:0000313" key="2">
    <source>
        <dbReference type="Proteomes" id="UP001244207"/>
    </source>
</evidence>